<keyword evidence="7 9" id="KW-0119">Carbohydrate metabolism</keyword>
<evidence type="ECO:0000256" key="6">
    <source>
        <dbReference type="ARBA" id="ARBA00022840"/>
    </source>
</evidence>
<comment type="catalytic activity">
    <reaction evidence="9">
        <text>D-xylulose + ATP = D-xylulose 5-phosphate + ADP + H(+)</text>
        <dbReference type="Rhea" id="RHEA:10964"/>
        <dbReference type="ChEBI" id="CHEBI:15378"/>
        <dbReference type="ChEBI" id="CHEBI:17140"/>
        <dbReference type="ChEBI" id="CHEBI:30616"/>
        <dbReference type="ChEBI" id="CHEBI:57737"/>
        <dbReference type="ChEBI" id="CHEBI:456216"/>
        <dbReference type="EC" id="2.7.1.17"/>
    </reaction>
</comment>
<keyword evidence="5 8" id="KW-0418">Kinase</keyword>
<dbReference type="InterPro" id="IPR050406">
    <property type="entry name" value="FGGY_Carb_Kinase"/>
</dbReference>
<dbReference type="InterPro" id="IPR006000">
    <property type="entry name" value="Xylulokinase"/>
</dbReference>
<keyword evidence="4 9" id="KW-0547">Nucleotide-binding</keyword>
<dbReference type="Pfam" id="PF00370">
    <property type="entry name" value="FGGY_N"/>
    <property type="match status" value="1"/>
</dbReference>
<dbReference type="InterPro" id="IPR000577">
    <property type="entry name" value="Carb_kinase_FGGY"/>
</dbReference>
<evidence type="ECO:0000256" key="4">
    <source>
        <dbReference type="ARBA" id="ARBA00022741"/>
    </source>
</evidence>
<dbReference type="RefSeq" id="WP_018597696.1">
    <property type="nucleotide sequence ID" value="NZ_AP031416.1"/>
</dbReference>
<dbReference type="Gene3D" id="3.30.420.40">
    <property type="match status" value="2"/>
</dbReference>
<evidence type="ECO:0000256" key="2">
    <source>
        <dbReference type="ARBA" id="ARBA00022629"/>
    </source>
</evidence>
<feature type="domain" description="Carbohydrate kinase FGGY C-terminal" evidence="11">
    <location>
        <begin position="258"/>
        <end position="452"/>
    </location>
</feature>
<protein>
    <recommendedName>
        <fullName evidence="9">Xylulose kinase</fullName>
        <shortName evidence="9">Xylulokinase</shortName>
        <ecNumber evidence="9">2.7.1.17</ecNumber>
    </recommendedName>
</protein>
<dbReference type="InterPro" id="IPR018485">
    <property type="entry name" value="FGGY_C"/>
</dbReference>
<evidence type="ECO:0000256" key="1">
    <source>
        <dbReference type="ARBA" id="ARBA00009156"/>
    </source>
</evidence>
<evidence type="ECO:0000313" key="13">
    <source>
        <dbReference type="Proteomes" id="UP000515789"/>
    </source>
</evidence>
<evidence type="ECO:0000256" key="3">
    <source>
        <dbReference type="ARBA" id="ARBA00022679"/>
    </source>
</evidence>
<feature type="domain" description="Carbohydrate kinase FGGY N-terminal" evidence="10">
    <location>
        <begin position="4"/>
        <end position="248"/>
    </location>
</feature>
<keyword evidence="2 9" id="KW-0859">Xylose metabolism</keyword>
<organism evidence="12 13">
    <name type="scientific">Blautia producta</name>
    <dbReference type="NCBI Taxonomy" id="33035"/>
    <lineage>
        <taxon>Bacteria</taxon>
        <taxon>Bacillati</taxon>
        <taxon>Bacillota</taxon>
        <taxon>Clostridia</taxon>
        <taxon>Lachnospirales</taxon>
        <taxon>Lachnospiraceae</taxon>
        <taxon>Blautia</taxon>
    </lineage>
</organism>
<evidence type="ECO:0000256" key="9">
    <source>
        <dbReference type="RuleBase" id="RU364073"/>
    </source>
</evidence>
<dbReference type="PIRSF" id="PIRSF000538">
    <property type="entry name" value="GlpK"/>
    <property type="match status" value="1"/>
</dbReference>
<accession>A0A7G5N0T6</accession>
<dbReference type="GO" id="GO:0004856">
    <property type="term" value="F:D-xylulokinase activity"/>
    <property type="evidence" value="ECO:0007669"/>
    <property type="project" value="UniProtKB-EC"/>
</dbReference>
<dbReference type="InterPro" id="IPR018484">
    <property type="entry name" value="FGGY_N"/>
</dbReference>
<evidence type="ECO:0000313" key="12">
    <source>
        <dbReference type="EMBL" id="QMW80479.1"/>
    </source>
</evidence>
<evidence type="ECO:0000256" key="5">
    <source>
        <dbReference type="ARBA" id="ARBA00022777"/>
    </source>
</evidence>
<dbReference type="Pfam" id="PF02782">
    <property type="entry name" value="FGGY_C"/>
    <property type="match status" value="1"/>
</dbReference>
<dbReference type="CDD" id="cd07805">
    <property type="entry name" value="ASKHA_NBD_FGGY_CvXK-like"/>
    <property type="match status" value="1"/>
</dbReference>
<dbReference type="EC" id="2.7.1.17" evidence="9"/>
<proteinExistence type="inferred from homology"/>
<dbReference type="Proteomes" id="UP000515789">
    <property type="component" value="Chromosome"/>
</dbReference>
<comment type="similarity">
    <text evidence="1 8">Belongs to the FGGY kinase family.</text>
</comment>
<evidence type="ECO:0000256" key="8">
    <source>
        <dbReference type="RuleBase" id="RU003733"/>
    </source>
</evidence>
<keyword evidence="6 9" id="KW-0067">ATP-binding</keyword>
<reference evidence="12 13" key="1">
    <citation type="submission" date="2019-04" db="EMBL/GenBank/DDBJ databases">
        <authorList>
            <person name="Schori C."/>
            <person name="Ahrens C."/>
        </authorList>
    </citation>
    <scope>NUCLEOTIDE SEQUENCE [LARGE SCALE GENOMIC DNA]</scope>
    <source>
        <strain evidence="12 13">DSM 2950</strain>
    </source>
</reference>
<dbReference type="PROSITE" id="PS00445">
    <property type="entry name" value="FGGY_KINASES_2"/>
    <property type="match status" value="1"/>
</dbReference>
<name>A0A7G5N0T6_9FIRM</name>
<evidence type="ECO:0000259" key="10">
    <source>
        <dbReference type="Pfam" id="PF00370"/>
    </source>
</evidence>
<evidence type="ECO:0000259" key="11">
    <source>
        <dbReference type="Pfam" id="PF02782"/>
    </source>
</evidence>
<dbReference type="InterPro" id="IPR043129">
    <property type="entry name" value="ATPase_NBD"/>
</dbReference>
<dbReference type="EMBL" id="CP039126">
    <property type="protein sequence ID" value="QMW80479.1"/>
    <property type="molecule type" value="Genomic_DNA"/>
</dbReference>
<keyword evidence="3 8" id="KW-0808">Transferase</keyword>
<dbReference type="NCBIfam" id="TIGR01312">
    <property type="entry name" value="XylB"/>
    <property type="match status" value="1"/>
</dbReference>
<dbReference type="GO" id="GO:0005524">
    <property type="term" value="F:ATP binding"/>
    <property type="evidence" value="ECO:0007669"/>
    <property type="project" value="UniProtKB-KW"/>
</dbReference>
<dbReference type="SUPFAM" id="SSF53067">
    <property type="entry name" value="Actin-like ATPase domain"/>
    <property type="match status" value="2"/>
</dbReference>
<dbReference type="PANTHER" id="PTHR43095">
    <property type="entry name" value="SUGAR KINASE"/>
    <property type="match status" value="1"/>
</dbReference>
<dbReference type="AlphaFoldDB" id="A0A7G5N0T6"/>
<gene>
    <name evidence="9 12" type="primary">xylB</name>
    <name evidence="12" type="ORF">E5259_24405</name>
</gene>
<dbReference type="PANTHER" id="PTHR43095:SF5">
    <property type="entry name" value="XYLULOSE KINASE"/>
    <property type="match status" value="1"/>
</dbReference>
<dbReference type="GeneID" id="75054074"/>
<sequence>MKKYILAHDLGTSGNKATLFSEEGELVSSTFIPYDTHYFNSTWVEQNANDWWDAVCNSCRMLLDDARISPSAIAAVSFSGQMLGCLCVDRNGTPLRPAIIWADQRAQKQSALIESRISQWDFYRTTGHRNTASYGMQKLMWVRDNEPDIYEQTYKTLNAKDYIVFKLTGNFYTDYSDGHSNGCYDILNWRWSEKLLTYAGLDPDKFPELKPSTFIAGSVTRDAAAKTGLAEGTPVVMGGGDGVAASVGAGSIRPGKTYCCLGTSAWITTTSETPVFDEQMRTVTWAHIVPGLYAPNGTMQYAAGAYNWIKNTLCQIECYDAKRDGRSPYEYMNRQIEKSPPGANGVLFLPYMLGERAPRWDPHSKGAFIGLKPENTKGDMLRSVMEGVAMNLSIILDILKRHTSIEEIMVLGGGAKGCIWRNILADIFQIPITVPALLDEAGSMGAAVTGGVGVGLFDNFSAVEKFIQINSVHSPITENNTVYQHTKELFDECYFSLQSVFKKM</sequence>
<dbReference type="GO" id="GO:0042732">
    <property type="term" value="P:D-xylose metabolic process"/>
    <property type="evidence" value="ECO:0007669"/>
    <property type="project" value="UniProtKB-KW"/>
</dbReference>
<dbReference type="GO" id="GO:0005997">
    <property type="term" value="P:xylulose metabolic process"/>
    <property type="evidence" value="ECO:0007669"/>
    <property type="project" value="InterPro"/>
</dbReference>
<dbReference type="InterPro" id="IPR018483">
    <property type="entry name" value="Carb_kinase_FGGY_CS"/>
</dbReference>
<evidence type="ECO:0000256" key="7">
    <source>
        <dbReference type="ARBA" id="ARBA00023277"/>
    </source>
</evidence>